<dbReference type="InterPro" id="IPR000198">
    <property type="entry name" value="RhoGAP_dom"/>
</dbReference>
<feature type="compositionally biased region" description="Acidic residues" evidence="3">
    <location>
        <begin position="312"/>
        <end position="322"/>
    </location>
</feature>
<feature type="non-terminal residue" evidence="8">
    <location>
        <position position="1"/>
    </location>
</feature>
<dbReference type="Pfam" id="PF00169">
    <property type="entry name" value="PH"/>
    <property type="match status" value="1"/>
</dbReference>
<dbReference type="SUPFAM" id="SSF48350">
    <property type="entry name" value="GTPase activation domain, GAP"/>
    <property type="match status" value="1"/>
</dbReference>
<feature type="region of interest" description="Disordered" evidence="3">
    <location>
        <begin position="201"/>
        <end position="293"/>
    </location>
</feature>
<feature type="compositionally biased region" description="Pro residues" evidence="3">
    <location>
        <begin position="167"/>
        <end position="181"/>
    </location>
</feature>
<gene>
    <name evidence="8" type="ORF">INT45_009236</name>
</gene>
<dbReference type="InterPro" id="IPR036871">
    <property type="entry name" value="PX_dom_sf"/>
</dbReference>
<dbReference type="SUPFAM" id="SSF64268">
    <property type="entry name" value="PX domain"/>
    <property type="match status" value="1"/>
</dbReference>
<feature type="region of interest" description="Disordered" evidence="3">
    <location>
        <begin position="147"/>
        <end position="184"/>
    </location>
</feature>
<feature type="compositionally biased region" description="Low complexity" evidence="3">
    <location>
        <begin position="595"/>
        <end position="613"/>
    </location>
</feature>
<evidence type="ECO:0000256" key="1">
    <source>
        <dbReference type="ARBA" id="ARBA00022468"/>
    </source>
</evidence>
<dbReference type="InterPro" id="IPR011993">
    <property type="entry name" value="PH-like_dom_sf"/>
</dbReference>
<evidence type="ECO:0000256" key="3">
    <source>
        <dbReference type="SAM" id="MobiDB-lite"/>
    </source>
</evidence>
<feature type="compositionally biased region" description="Low complexity" evidence="3">
    <location>
        <begin position="686"/>
        <end position="697"/>
    </location>
</feature>
<name>A0A8H7VV32_9FUNG</name>
<dbReference type="AlphaFoldDB" id="A0A8H7VV32"/>
<feature type="compositionally biased region" description="Polar residues" evidence="3">
    <location>
        <begin position="266"/>
        <end position="283"/>
    </location>
</feature>
<feature type="compositionally biased region" description="Low complexity" evidence="3">
    <location>
        <begin position="797"/>
        <end position="812"/>
    </location>
</feature>
<feature type="compositionally biased region" description="Low complexity" evidence="3">
    <location>
        <begin position="118"/>
        <end position="128"/>
    </location>
</feature>
<dbReference type="Pfam" id="PF00787">
    <property type="entry name" value="PX"/>
    <property type="match status" value="1"/>
</dbReference>
<accession>A0A8H7VV32</accession>
<evidence type="ECO:0000256" key="4">
    <source>
        <dbReference type="SAM" id="Phobius"/>
    </source>
</evidence>
<feature type="compositionally biased region" description="Polar residues" evidence="3">
    <location>
        <begin position="698"/>
        <end position="719"/>
    </location>
</feature>
<dbReference type="PROSITE" id="PS50003">
    <property type="entry name" value="PH_DOMAIN"/>
    <property type="match status" value="1"/>
</dbReference>
<dbReference type="Proteomes" id="UP000646827">
    <property type="component" value="Unassembled WGS sequence"/>
</dbReference>
<keyword evidence="9" id="KW-1185">Reference proteome</keyword>
<dbReference type="Pfam" id="PF00620">
    <property type="entry name" value="RhoGAP"/>
    <property type="match status" value="1"/>
</dbReference>
<dbReference type="SMART" id="SM00233">
    <property type="entry name" value="PH"/>
    <property type="match status" value="1"/>
</dbReference>
<feature type="compositionally biased region" description="Basic and acidic residues" evidence="3">
    <location>
        <begin position="614"/>
        <end position="628"/>
    </location>
</feature>
<dbReference type="GO" id="GO:0005096">
    <property type="term" value="F:GTPase activator activity"/>
    <property type="evidence" value="ECO:0007669"/>
    <property type="project" value="UniProtKB-KW"/>
</dbReference>
<proteinExistence type="predicted"/>
<dbReference type="GO" id="GO:0035091">
    <property type="term" value="F:phosphatidylinositol binding"/>
    <property type="evidence" value="ECO:0007669"/>
    <property type="project" value="InterPro"/>
</dbReference>
<dbReference type="InterPro" id="IPR001849">
    <property type="entry name" value="PH_domain"/>
</dbReference>
<dbReference type="SMART" id="SM00324">
    <property type="entry name" value="RhoGAP"/>
    <property type="match status" value="1"/>
</dbReference>
<feature type="region of interest" description="Disordered" evidence="3">
    <location>
        <begin position="312"/>
        <end position="350"/>
    </location>
</feature>
<dbReference type="GO" id="GO:0007165">
    <property type="term" value="P:signal transduction"/>
    <property type="evidence" value="ECO:0007669"/>
    <property type="project" value="InterPro"/>
</dbReference>
<keyword evidence="4" id="KW-0812">Transmembrane</keyword>
<dbReference type="InterPro" id="IPR008936">
    <property type="entry name" value="Rho_GTPase_activation_prot"/>
</dbReference>
<feature type="region of interest" description="Disordered" evidence="3">
    <location>
        <begin position="593"/>
        <end position="629"/>
    </location>
</feature>
<dbReference type="Gene3D" id="1.10.555.10">
    <property type="entry name" value="Rho GTPase activation protein"/>
    <property type="match status" value="1"/>
</dbReference>
<dbReference type="PROSITE" id="PS50238">
    <property type="entry name" value="RHOGAP"/>
    <property type="match status" value="1"/>
</dbReference>
<dbReference type="PROSITE" id="PS50195">
    <property type="entry name" value="PX"/>
    <property type="match status" value="1"/>
</dbReference>
<dbReference type="InterPro" id="IPR001683">
    <property type="entry name" value="PX_dom"/>
</dbReference>
<feature type="region of interest" description="Disordered" evidence="3">
    <location>
        <begin position="1063"/>
        <end position="1095"/>
    </location>
</feature>
<evidence type="ECO:0000313" key="8">
    <source>
        <dbReference type="EMBL" id="KAG2228189.1"/>
    </source>
</evidence>
<dbReference type="GO" id="GO:0005737">
    <property type="term" value="C:cytoplasm"/>
    <property type="evidence" value="ECO:0007669"/>
    <property type="project" value="TreeGrafter"/>
</dbReference>
<protein>
    <recommendedName>
        <fullName evidence="10">RhoGAP-domain-containing protein</fullName>
    </recommendedName>
</protein>
<organism evidence="8 9">
    <name type="scientific">Circinella minor</name>
    <dbReference type="NCBI Taxonomy" id="1195481"/>
    <lineage>
        <taxon>Eukaryota</taxon>
        <taxon>Fungi</taxon>
        <taxon>Fungi incertae sedis</taxon>
        <taxon>Mucoromycota</taxon>
        <taxon>Mucoromycotina</taxon>
        <taxon>Mucoromycetes</taxon>
        <taxon>Mucorales</taxon>
        <taxon>Lichtheimiaceae</taxon>
        <taxon>Circinella</taxon>
    </lineage>
</organism>
<feature type="transmembrane region" description="Helical" evidence="4">
    <location>
        <begin position="983"/>
        <end position="1006"/>
    </location>
</feature>
<dbReference type="PANTHER" id="PTHR23176:SF129">
    <property type="entry name" value="RHO GTPASE ACTIVATING PROTEIN AT 16F, ISOFORM E-RELATED"/>
    <property type="match status" value="1"/>
</dbReference>
<dbReference type="OrthoDB" id="185175at2759"/>
<dbReference type="InterPro" id="IPR050729">
    <property type="entry name" value="Rho-GAP"/>
</dbReference>
<feature type="coiled-coil region" evidence="2">
    <location>
        <begin position="38"/>
        <end position="65"/>
    </location>
</feature>
<evidence type="ECO:0000256" key="2">
    <source>
        <dbReference type="SAM" id="Coils"/>
    </source>
</evidence>
<feature type="domain" description="PH" evidence="5">
    <location>
        <begin position="482"/>
        <end position="587"/>
    </location>
</feature>
<keyword evidence="2" id="KW-0175">Coiled coil</keyword>
<evidence type="ECO:0000259" key="5">
    <source>
        <dbReference type="PROSITE" id="PS50003"/>
    </source>
</evidence>
<evidence type="ECO:0000259" key="7">
    <source>
        <dbReference type="PROSITE" id="PS50238"/>
    </source>
</evidence>
<dbReference type="EMBL" id="JAEPRB010000002">
    <property type="protein sequence ID" value="KAG2228189.1"/>
    <property type="molecule type" value="Genomic_DNA"/>
</dbReference>
<keyword evidence="4" id="KW-1133">Transmembrane helix</keyword>
<keyword evidence="4" id="KW-0472">Membrane</keyword>
<feature type="domain" description="PX" evidence="6">
    <location>
        <begin position="358"/>
        <end position="476"/>
    </location>
</feature>
<feature type="compositionally biased region" description="Basic and acidic residues" evidence="3">
    <location>
        <begin position="1066"/>
        <end position="1088"/>
    </location>
</feature>
<feature type="region of interest" description="Disordered" evidence="3">
    <location>
        <begin position="95"/>
        <end position="134"/>
    </location>
</feature>
<reference evidence="8 9" key="1">
    <citation type="submission" date="2020-12" db="EMBL/GenBank/DDBJ databases">
        <title>Metabolic potential, ecology and presence of endohyphal bacteria is reflected in genomic diversity of Mucoromycotina.</title>
        <authorList>
            <person name="Muszewska A."/>
            <person name="Okrasinska A."/>
            <person name="Steczkiewicz K."/>
            <person name="Drgas O."/>
            <person name="Orlowska M."/>
            <person name="Perlinska-Lenart U."/>
            <person name="Aleksandrzak-Piekarczyk T."/>
            <person name="Szatraj K."/>
            <person name="Zielenkiewicz U."/>
            <person name="Pilsyk S."/>
            <person name="Malc E."/>
            <person name="Mieczkowski P."/>
            <person name="Kruszewska J.S."/>
            <person name="Biernat P."/>
            <person name="Pawlowska J."/>
        </authorList>
    </citation>
    <scope>NUCLEOTIDE SEQUENCE [LARGE SCALE GENOMIC DNA]</scope>
    <source>
        <strain evidence="8 9">CBS 142.35</strain>
    </source>
</reference>
<comment type="caution">
    <text evidence="8">The sequence shown here is derived from an EMBL/GenBank/DDBJ whole genome shotgun (WGS) entry which is preliminary data.</text>
</comment>
<dbReference type="CDD" id="cd06093">
    <property type="entry name" value="PX_domain"/>
    <property type="match status" value="1"/>
</dbReference>
<evidence type="ECO:0008006" key="10">
    <source>
        <dbReference type="Google" id="ProtNLM"/>
    </source>
</evidence>
<feature type="compositionally biased region" description="Polar residues" evidence="3">
    <location>
        <begin position="813"/>
        <end position="832"/>
    </location>
</feature>
<dbReference type="Gene3D" id="2.30.29.30">
    <property type="entry name" value="Pleckstrin-homology domain (PH domain)/Phosphotyrosine-binding domain (PTB)"/>
    <property type="match status" value="1"/>
</dbReference>
<feature type="region of interest" description="Disordered" evidence="3">
    <location>
        <begin position="686"/>
        <end position="744"/>
    </location>
</feature>
<feature type="transmembrane region" description="Helical" evidence="4">
    <location>
        <begin position="1018"/>
        <end position="1038"/>
    </location>
</feature>
<dbReference type="PANTHER" id="PTHR23176">
    <property type="entry name" value="RHO/RAC/CDC GTPASE-ACTIVATING PROTEIN"/>
    <property type="match status" value="1"/>
</dbReference>
<sequence length="1206" mass="135471">MTRQQQEVAVYGNSVPHTTTTTTSQHIQSQGDQLWKIIEKQRVMIQNLQKDNAILVAERDGLRDRISHLEYKFLSNNKEQQQEGLIPTEQATEIMENEQSQPTLPPRSPYRHIVPAPHQQQQQHNNNHSHPIHPTINTAMVATENYNEVNSPPLPPPAILDRRPSTPASPPPSTPPPPQTPTSPQAIIEKDAHMYAQYQSSLHKKDNKKLQHRPPPQQQQPPRGYYGVPSASKSASVLEMQRKAAARQQQQEPMPRRTTEYDPSIRPTSPTMMLRTPKTSSFSDGALIIPNNNSRANKRESMIISDPLGLDEETEDDLEDEPQQQLQEHPQENSLQQVQQQPQKVNDKNTLTAKNISTVMIKVIGSNITTNDRGREVVSFIISVGKRGIEFEELWRVEKLYSNFLALDIKIKVQSHVRSKVGKLPDKQLFSTSNRAPSKTDQRKVALEQYLQHIISLPHINISDVCEFLTTDIVERDNYHRAGHKAGYLTKRGKNFGGWKARYFKIKGAALEYYESKDGSYLGAIKLTNAQLGRQAPGNEETGLYRHAFLILEQKRSGPSGIVKHILCANSDEERDEWVEALLNNIRFDHDSLSKKASNSSSSNDNSVNNNGNRKSEKPRKVSKDEIRPVAAVPIKSIKNGADMDKLTSTPMVQQRIQPLLFNGGGTMAMNGNNDEPIIAATHLTPSASTDSSTGSSNAYFSTSSPSNPVTSGLGNNDMPSSPPPPPPHTTLSRRKSDGGNEEEDLARLRSNMTSPIPGAFRSSEDLLSTSYETSSNDKKVRQKANRVTMWGKKMFSSSSSDNNTSTGYSNNHNNVSGTNLTTEPPRTSNVPTGFRSLLTRSSNDSSERHSEDADKFNRRVFGVQLEDAIRVSRISDSYELPAIVYRCIEYLDAKNAVMEEGLYRLSGSNMVIQKLKQKFNQEGDINLLAAKEDYDVHAVAGLLKLWLRELPVTVLTRERRDDFMHVIDLLDRKDRINELGRLVSLLPLANYTLLRVLSAHLIGVIRNSDINKMTMRNVSIVFSLTLGIPATVFNLLMSEFEYIFWTTEDGDAAPRMLVEDDSEEEIQHNPIEEYGKESNNNNKERFLEQPQPPPSIRIERKATLRLREEFGRSNRNSVHYMDGAPNAIVSIEKSMNGTAVFDEDDEDIDDLQLLKGQESTVASDNEEDDQEQHHAPHQFKGLSPMPLKTIATAVSEQQQQQQSSQ</sequence>
<dbReference type="Gene3D" id="3.30.1520.10">
    <property type="entry name" value="Phox-like domain"/>
    <property type="match status" value="1"/>
</dbReference>
<dbReference type="CDD" id="cd13277">
    <property type="entry name" value="PH_Bem3"/>
    <property type="match status" value="1"/>
</dbReference>
<evidence type="ECO:0000313" key="9">
    <source>
        <dbReference type="Proteomes" id="UP000646827"/>
    </source>
</evidence>
<dbReference type="SUPFAM" id="SSF50729">
    <property type="entry name" value="PH domain-like"/>
    <property type="match status" value="1"/>
</dbReference>
<keyword evidence="1" id="KW-0343">GTPase activation</keyword>
<feature type="region of interest" description="Disordered" evidence="3">
    <location>
        <begin position="1155"/>
        <end position="1206"/>
    </location>
</feature>
<feature type="region of interest" description="Disordered" evidence="3">
    <location>
        <begin position="795"/>
        <end position="834"/>
    </location>
</feature>
<evidence type="ECO:0000259" key="6">
    <source>
        <dbReference type="PROSITE" id="PS50195"/>
    </source>
</evidence>
<feature type="domain" description="Rho-GAP" evidence="7">
    <location>
        <begin position="864"/>
        <end position="1066"/>
    </location>
</feature>